<name>A0A7E4V4I1_PANRE</name>
<organism evidence="1 2">
    <name type="scientific">Panagrellus redivivus</name>
    <name type="common">Microworm</name>
    <dbReference type="NCBI Taxonomy" id="6233"/>
    <lineage>
        <taxon>Eukaryota</taxon>
        <taxon>Metazoa</taxon>
        <taxon>Ecdysozoa</taxon>
        <taxon>Nematoda</taxon>
        <taxon>Chromadorea</taxon>
        <taxon>Rhabditida</taxon>
        <taxon>Tylenchina</taxon>
        <taxon>Panagrolaimomorpha</taxon>
        <taxon>Panagrolaimoidea</taxon>
        <taxon>Panagrolaimidae</taxon>
        <taxon>Panagrellus</taxon>
    </lineage>
</organism>
<proteinExistence type="predicted"/>
<sequence>MGRQYLEELSSIPSFLKLDIVGMSIKMTIVVQSGNDIQSVPIEVAKFLRQLKAGMVTTKISALEFRLHFCFYGGAPFKPQDRTAVLDHSELQEFNIEEGSFGLFYAMPRATEFFACILSF</sequence>
<dbReference type="Proteomes" id="UP000492821">
    <property type="component" value="Unassembled WGS sequence"/>
</dbReference>
<reference evidence="2" key="2">
    <citation type="submission" date="2020-10" db="UniProtKB">
        <authorList>
            <consortium name="WormBaseParasite"/>
        </authorList>
    </citation>
    <scope>IDENTIFICATION</scope>
</reference>
<dbReference type="WBParaSite" id="Pan_g16170.t1">
    <property type="protein sequence ID" value="Pan_g16170.t1"/>
    <property type="gene ID" value="Pan_g16170"/>
</dbReference>
<evidence type="ECO:0000313" key="1">
    <source>
        <dbReference type="Proteomes" id="UP000492821"/>
    </source>
</evidence>
<reference evidence="1" key="1">
    <citation type="journal article" date="2013" name="Genetics">
        <title>The draft genome and transcriptome of Panagrellus redivivus are shaped by the harsh demands of a free-living lifestyle.</title>
        <authorList>
            <person name="Srinivasan J."/>
            <person name="Dillman A.R."/>
            <person name="Macchietto M.G."/>
            <person name="Heikkinen L."/>
            <person name="Lakso M."/>
            <person name="Fracchia K.M."/>
            <person name="Antoshechkin I."/>
            <person name="Mortazavi A."/>
            <person name="Wong G."/>
            <person name="Sternberg P.W."/>
        </authorList>
    </citation>
    <scope>NUCLEOTIDE SEQUENCE [LARGE SCALE GENOMIC DNA]</scope>
    <source>
        <strain evidence="1">MT8872</strain>
    </source>
</reference>
<keyword evidence="1" id="KW-1185">Reference proteome</keyword>
<evidence type="ECO:0000313" key="2">
    <source>
        <dbReference type="WBParaSite" id="Pan_g16170.t1"/>
    </source>
</evidence>
<protein>
    <submittedName>
        <fullName evidence="2">Ubiquitin-like domain-containing protein</fullName>
    </submittedName>
</protein>
<accession>A0A7E4V4I1</accession>
<dbReference type="AlphaFoldDB" id="A0A7E4V4I1"/>